<dbReference type="PANTHER" id="PTHR31836:SF28">
    <property type="entry name" value="SRCR DOMAIN-CONTAINING PROTEIN-RELATED"/>
    <property type="match status" value="1"/>
</dbReference>
<feature type="signal peptide" evidence="2">
    <location>
        <begin position="1"/>
        <end position="17"/>
    </location>
</feature>
<dbReference type="OrthoDB" id="406505at2759"/>
<dbReference type="Gene3D" id="2.40.40.10">
    <property type="entry name" value="RlpA-like domain"/>
    <property type="match status" value="1"/>
</dbReference>
<dbReference type="SUPFAM" id="SSF50685">
    <property type="entry name" value="Barwin-like endoglucanases"/>
    <property type="match status" value="1"/>
</dbReference>
<dbReference type="PANTHER" id="PTHR31836">
    <property type="match status" value="1"/>
</dbReference>
<gene>
    <name evidence="3" type="ORF">LRAMOSA02340</name>
</gene>
<feature type="chain" id="PRO_5001726383" description="RlpA-like protein double-psi beta-barrel domain-containing protein" evidence="2">
    <location>
        <begin position="18"/>
        <end position="115"/>
    </location>
</feature>
<proteinExistence type="predicted"/>
<evidence type="ECO:0000256" key="1">
    <source>
        <dbReference type="ARBA" id="ARBA00022729"/>
    </source>
</evidence>
<reference evidence="3" key="1">
    <citation type="journal article" date="2014" name="Genome Announc.">
        <title>De novo whole-genome sequence and genome annotation of Lichtheimia ramosa.</title>
        <authorList>
            <person name="Linde J."/>
            <person name="Schwartze V."/>
            <person name="Binder U."/>
            <person name="Lass-Florl C."/>
            <person name="Voigt K."/>
            <person name="Horn F."/>
        </authorList>
    </citation>
    <scope>NUCLEOTIDE SEQUENCE</scope>
    <source>
        <strain evidence="3">JMRC FSU:6197</strain>
    </source>
</reference>
<organism evidence="3">
    <name type="scientific">Lichtheimia ramosa</name>
    <dbReference type="NCBI Taxonomy" id="688394"/>
    <lineage>
        <taxon>Eukaryota</taxon>
        <taxon>Fungi</taxon>
        <taxon>Fungi incertae sedis</taxon>
        <taxon>Mucoromycota</taxon>
        <taxon>Mucoromycotina</taxon>
        <taxon>Mucoromycetes</taxon>
        <taxon>Mucorales</taxon>
        <taxon>Lichtheimiaceae</taxon>
        <taxon>Lichtheimia</taxon>
    </lineage>
</organism>
<dbReference type="InterPro" id="IPR036908">
    <property type="entry name" value="RlpA-like_sf"/>
</dbReference>
<evidence type="ECO:0000313" key="3">
    <source>
        <dbReference type="EMBL" id="CDS09663.1"/>
    </source>
</evidence>
<dbReference type="EMBL" id="LK023335">
    <property type="protein sequence ID" value="CDS09663.1"/>
    <property type="molecule type" value="Genomic_DNA"/>
</dbReference>
<accession>A0A077WRE3</accession>
<name>A0A077WRE3_9FUNG</name>
<evidence type="ECO:0000256" key="2">
    <source>
        <dbReference type="SAM" id="SignalP"/>
    </source>
</evidence>
<dbReference type="InterPro" id="IPR051477">
    <property type="entry name" value="Expansin_CellWall"/>
</dbReference>
<dbReference type="AlphaFoldDB" id="A0A077WRE3"/>
<dbReference type="CDD" id="cd22191">
    <property type="entry name" value="DPBB_RlpA_EXP_N-like"/>
    <property type="match status" value="1"/>
</dbReference>
<keyword evidence="1 2" id="KW-0732">Signal</keyword>
<protein>
    <recommendedName>
        <fullName evidence="4">RlpA-like protein double-psi beta-barrel domain-containing protein</fullName>
    </recommendedName>
</protein>
<evidence type="ECO:0008006" key="4">
    <source>
        <dbReference type="Google" id="ProtNLM"/>
    </source>
</evidence>
<sequence length="115" mass="11940">MLVVLLVSLVLLNSCNAAVILWKRASLGSLPGTQYDGIGTYYDTGMGSCGKKDTNDELIVAINKAQMGNGPNPNTNPHCGRYVFVQGSDGSTKAKIEDTCPTCGSGSLDLSPAGN</sequence>